<keyword evidence="6" id="KW-1185">Reference proteome</keyword>
<keyword evidence="3" id="KW-0804">Transcription</keyword>
<gene>
    <name evidence="5" type="ORF">GCM10023231_41520</name>
</gene>
<evidence type="ECO:0000313" key="5">
    <source>
        <dbReference type="EMBL" id="GAA4807953.1"/>
    </source>
</evidence>
<dbReference type="PROSITE" id="PS01124">
    <property type="entry name" value="HTH_ARAC_FAMILY_2"/>
    <property type="match status" value="1"/>
</dbReference>
<dbReference type="SUPFAM" id="SSF51215">
    <property type="entry name" value="Regulatory protein AraC"/>
    <property type="match status" value="1"/>
</dbReference>
<dbReference type="Pfam" id="PF12833">
    <property type="entry name" value="HTH_18"/>
    <property type="match status" value="1"/>
</dbReference>
<dbReference type="SMART" id="SM00342">
    <property type="entry name" value="HTH_ARAC"/>
    <property type="match status" value="1"/>
</dbReference>
<accession>A0ABP9CBN0</accession>
<proteinExistence type="predicted"/>
<comment type="caution">
    <text evidence="5">The sequence shown here is derived from an EMBL/GenBank/DDBJ whole genome shotgun (WGS) entry which is preliminary data.</text>
</comment>
<evidence type="ECO:0000256" key="2">
    <source>
        <dbReference type="ARBA" id="ARBA00023125"/>
    </source>
</evidence>
<keyword evidence="2" id="KW-0238">DNA-binding</keyword>
<sequence>MSEMLLPDDCFAFFLVIKGTGQFGTDESVIKLLPDHLYIVATDPIQRLFGFSEDFQSYVILFRKTFLTNTFINEPLVENLIHYDFGKPEIFELNKGNYMEIYQLFDRLYREYHNHKLFHEKMLTLQFVELLFEIARINEPLSANTPIFPTRQQQLVNKFKLLVNEFFLVKRTVKQYADNLFVTAKYLGEVVKECTGLTALHIIHARIFQEAQHWLLHTNLSIKEIAEKLKFDTSAHFSRFFKHFSGYNPSEFQRNALIME</sequence>
<dbReference type="PANTHER" id="PTHR43280">
    <property type="entry name" value="ARAC-FAMILY TRANSCRIPTIONAL REGULATOR"/>
    <property type="match status" value="1"/>
</dbReference>
<reference evidence="6" key="1">
    <citation type="journal article" date="2019" name="Int. J. Syst. Evol. Microbiol.">
        <title>The Global Catalogue of Microorganisms (GCM) 10K type strain sequencing project: providing services to taxonomists for standard genome sequencing and annotation.</title>
        <authorList>
            <consortium name="The Broad Institute Genomics Platform"/>
            <consortium name="The Broad Institute Genome Sequencing Center for Infectious Disease"/>
            <person name="Wu L."/>
            <person name="Ma J."/>
        </authorList>
    </citation>
    <scope>NUCLEOTIDE SEQUENCE [LARGE SCALE GENOMIC DNA]</scope>
    <source>
        <strain evidence="6">JCM 18200</strain>
    </source>
</reference>
<evidence type="ECO:0000259" key="4">
    <source>
        <dbReference type="PROSITE" id="PS01124"/>
    </source>
</evidence>
<evidence type="ECO:0000256" key="3">
    <source>
        <dbReference type="ARBA" id="ARBA00023163"/>
    </source>
</evidence>
<dbReference type="InterPro" id="IPR037923">
    <property type="entry name" value="HTH-like"/>
</dbReference>
<dbReference type="Proteomes" id="UP001501411">
    <property type="component" value="Unassembled WGS sequence"/>
</dbReference>
<keyword evidence="1" id="KW-0805">Transcription regulation</keyword>
<dbReference type="SUPFAM" id="SSF46689">
    <property type="entry name" value="Homeodomain-like"/>
    <property type="match status" value="1"/>
</dbReference>
<dbReference type="InterPro" id="IPR018060">
    <property type="entry name" value="HTH_AraC"/>
</dbReference>
<name>A0ABP9CBN0_9SPHI</name>
<dbReference type="EMBL" id="BAABIQ010000044">
    <property type="protein sequence ID" value="GAA4807953.1"/>
    <property type="molecule type" value="Genomic_DNA"/>
</dbReference>
<evidence type="ECO:0000256" key="1">
    <source>
        <dbReference type="ARBA" id="ARBA00023015"/>
    </source>
</evidence>
<evidence type="ECO:0000313" key="6">
    <source>
        <dbReference type="Proteomes" id="UP001501411"/>
    </source>
</evidence>
<feature type="domain" description="HTH araC/xylS-type" evidence="4">
    <location>
        <begin position="157"/>
        <end position="255"/>
    </location>
</feature>
<organism evidence="5 6">
    <name type="scientific">Olivibacter ginsenosidimutans</name>
    <dbReference type="NCBI Taxonomy" id="1176537"/>
    <lineage>
        <taxon>Bacteria</taxon>
        <taxon>Pseudomonadati</taxon>
        <taxon>Bacteroidota</taxon>
        <taxon>Sphingobacteriia</taxon>
        <taxon>Sphingobacteriales</taxon>
        <taxon>Sphingobacteriaceae</taxon>
        <taxon>Olivibacter</taxon>
    </lineage>
</organism>
<dbReference type="InterPro" id="IPR009057">
    <property type="entry name" value="Homeodomain-like_sf"/>
</dbReference>
<dbReference type="PANTHER" id="PTHR43280:SF32">
    <property type="entry name" value="TRANSCRIPTIONAL REGULATORY PROTEIN"/>
    <property type="match status" value="1"/>
</dbReference>
<protein>
    <recommendedName>
        <fullName evidence="4">HTH araC/xylS-type domain-containing protein</fullName>
    </recommendedName>
</protein>
<dbReference type="Gene3D" id="1.10.10.60">
    <property type="entry name" value="Homeodomain-like"/>
    <property type="match status" value="1"/>
</dbReference>